<reference evidence="2 3" key="1">
    <citation type="submission" date="2017-06" db="EMBL/GenBank/DDBJ databases">
        <title>Genome sequencing of cyanobaciteial culture collection at National Institute for Environmental Studies (NIES).</title>
        <authorList>
            <person name="Hirose Y."/>
            <person name="Shimura Y."/>
            <person name="Fujisawa T."/>
            <person name="Nakamura Y."/>
            <person name="Kawachi M."/>
        </authorList>
    </citation>
    <scope>NUCLEOTIDE SEQUENCE [LARGE SCALE GENOMIC DNA]</scope>
    <source>
        <strain evidence="2 3">NIES-37</strain>
    </source>
</reference>
<keyword evidence="3" id="KW-1185">Reference proteome</keyword>
<dbReference type="Proteomes" id="UP000218785">
    <property type="component" value="Chromosome"/>
</dbReference>
<dbReference type="AlphaFoldDB" id="A0A1Z4MY52"/>
<feature type="domain" description="DSP-PTPase phosphatase fused to NAD+ Kinase" evidence="1">
    <location>
        <begin position="14"/>
        <end position="122"/>
    </location>
</feature>
<sequence length="135" mass="15149">MDTIRKINNELTIAGQIDSEELKKLADEGYKSVLNLRSPDEMGFQSSEQLYAQLLGLHYANLPIKLTEINSLNTVQVFQKIVELPKPTVIHCDSSVRAIAMVLMYLATRQGMSLEQAFKQAENLGLLDDAIKVRL</sequence>
<accession>A0A1Z4MY52</accession>
<dbReference type="Gene3D" id="3.90.190.10">
    <property type="entry name" value="Protein tyrosine phosphatase superfamily"/>
    <property type="match status" value="1"/>
</dbReference>
<proteinExistence type="predicted"/>
<evidence type="ECO:0000259" key="1">
    <source>
        <dbReference type="Pfam" id="PF22741"/>
    </source>
</evidence>
<dbReference type="EMBL" id="AP018248">
    <property type="protein sequence ID" value="BAY98360.1"/>
    <property type="molecule type" value="Genomic_DNA"/>
</dbReference>
<evidence type="ECO:0000313" key="2">
    <source>
        <dbReference type="EMBL" id="BAY98360.1"/>
    </source>
</evidence>
<evidence type="ECO:0000313" key="3">
    <source>
        <dbReference type="Proteomes" id="UP000218785"/>
    </source>
</evidence>
<dbReference type="SUPFAM" id="SSF52799">
    <property type="entry name" value="(Phosphotyrosine protein) phosphatases II"/>
    <property type="match status" value="1"/>
</dbReference>
<dbReference type="RefSeq" id="WP_096575705.1">
    <property type="nucleotide sequence ID" value="NZ_CAWNJS010000001.1"/>
</dbReference>
<gene>
    <name evidence="2" type="ORF">NIES37_23100</name>
</gene>
<dbReference type="KEGG" id="ttq:NIES37_23100"/>
<dbReference type="InterPro" id="IPR055214">
    <property type="entry name" value="PTP-NADK"/>
</dbReference>
<protein>
    <recommendedName>
        <fullName evidence="1">DSP-PTPase phosphatase fused to NAD+ Kinase domain-containing protein</fullName>
    </recommendedName>
</protein>
<organism evidence="2 3">
    <name type="scientific">Tolypothrix tenuis PCC 7101</name>
    <dbReference type="NCBI Taxonomy" id="231146"/>
    <lineage>
        <taxon>Bacteria</taxon>
        <taxon>Bacillati</taxon>
        <taxon>Cyanobacteriota</taxon>
        <taxon>Cyanophyceae</taxon>
        <taxon>Nostocales</taxon>
        <taxon>Tolypothrichaceae</taxon>
        <taxon>Tolypothrix</taxon>
    </lineage>
</organism>
<dbReference type="Pfam" id="PF22741">
    <property type="entry name" value="PTP-NADK"/>
    <property type="match status" value="1"/>
</dbReference>
<dbReference type="InterPro" id="IPR029021">
    <property type="entry name" value="Prot-tyrosine_phosphatase-like"/>
</dbReference>
<name>A0A1Z4MY52_9CYAN</name>